<name>A0A444YQM3_ARAHY</name>
<comment type="caution">
    <text evidence="3">The sequence shown here is derived from an EMBL/GenBank/DDBJ whole genome shotgun (WGS) entry which is preliminary data.</text>
</comment>
<accession>A0A444YQM3</accession>
<dbReference type="Proteomes" id="UP000289738">
    <property type="component" value="Chromosome B06"/>
</dbReference>
<evidence type="ECO:0000313" key="3">
    <source>
        <dbReference type="EMBL" id="RYR04260.1"/>
    </source>
</evidence>
<dbReference type="EMBL" id="SDMP01000016">
    <property type="protein sequence ID" value="RYR04260.1"/>
    <property type="molecule type" value="Genomic_DNA"/>
</dbReference>
<evidence type="ECO:0000313" key="4">
    <source>
        <dbReference type="Proteomes" id="UP000289738"/>
    </source>
</evidence>
<dbReference type="InterPro" id="IPR046796">
    <property type="entry name" value="Transposase_32_dom"/>
</dbReference>
<organism evidence="3 4">
    <name type="scientific">Arachis hypogaea</name>
    <name type="common">Peanut</name>
    <dbReference type="NCBI Taxonomy" id="3818"/>
    <lineage>
        <taxon>Eukaryota</taxon>
        <taxon>Viridiplantae</taxon>
        <taxon>Streptophyta</taxon>
        <taxon>Embryophyta</taxon>
        <taxon>Tracheophyta</taxon>
        <taxon>Spermatophyta</taxon>
        <taxon>Magnoliopsida</taxon>
        <taxon>eudicotyledons</taxon>
        <taxon>Gunneridae</taxon>
        <taxon>Pentapetalae</taxon>
        <taxon>rosids</taxon>
        <taxon>fabids</taxon>
        <taxon>Fabales</taxon>
        <taxon>Fabaceae</taxon>
        <taxon>Papilionoideae</taxon>
        <taxon>50 kb inversion clade</taxon>
        <taxon>dalbergioids sensu lato</taxon>
        <taxon>Dalbergieae</taxon>
        <taxon>Pterocarpus clade</taxon>
        <taxon>Arachis</taxon>
    </lineage>
</organism>
<evidence type="ECO:0000256" key="1">
    <source>
        <dbReference type="SAM" id="MobiDB-lite"/>
    </source>
</evidence>
<keyword evidence="4" id="KW-1185">Reference proteome</keyword>
<dbReference type="AlphaFoldDB" id="A0A444YQM3"/>
<proteinExistence type="predicted"/>
<sequence>MDNNPNYDQLLLDLCVPGADWERGAGNKPKFIKRTDLTPEAKGWFELVRRSILPAANNSEVNLERATMLHCILKGGEIKVHEIIAQGIRKMAEKSDSRGTLGYPSTIYRICKKARVVFEDEDPVWIKEGISITVRRMNAAALPLPQRKQRKRTAPQVVEGQVLEGQAPQTLDMHQLQEAIDGLSRQYLESQGAQKELQLQMMGQQDEWQRQMMEQQLSQGQQWGEAFNRMEQRQNERQESTQRLINIQAHQGAHIHEMHRRQIEQAELLDEQRAFAEGVYMSQTGHQINTQARLSYLVGQLPILHLGIAKNMKERKKRKREEGRESRARRREGRKEGCPQRHCAVATLESTIRRCPVVVLPSIKPVL</sequence>
<protein>
    <recommendedName>
        <fullName evidence="2">Putative plant transposon protein domain-containing protein</fullName>
    </recommendedName>
</protein>
<evidence type="ECO:0000259" key="2">
    <source>
        <dbReference type="Pfam" id="PF20167"/>
    </source>
</evidence>
<reference evidence="3 4" key="1">
    <citation type="submission" date="2019-01" db="EMBL/GenBank/DDBJ databases">
        <title>Sequencing of cultivated peanut Arachis hypogaea provides insights into genome evolution and oil improvement.</title>
        <authorList>
            <person name="Chen X."/>
        </authorList>
    </citation>
    <scope>NUCLEOTIDE SEQUENCE [LARGE SCALE GENOMIC DNA]</scope>
    <source>
        <strain evidence="4">cv. Fuhuasheng</strain>
        <tissue evidence="3">Leaves</tissue>
    </source>
</reference>
<gene>
    <name evidence="3" type="ORF">Ahy_B06g083904</name>
</gene>
<feature type="region of interest" description="Disordered" evidence="1">
    <location>
        <begin position="312"/>
        <end position="339"/>
    </location>
</feature>
<dbReference type="Pfam" id="PF20167">
    <property type="entry name" value="Transposase_32"/>
    <property type="match status" value="1"/>
</dbReference>
<feature type="domain" description="Putative plant transposon protein" evidence="2">
    <location>
        <begin position="1"/>
        <end position="116"/>
    </location>
</feature>